<evidence type="ECO:0000256" key="4">
    <source>
        <dbReference type="ARBA" id="ARBA00022737"/>
    </source>
</evidence>
<dbReference type="InterPro" id="IPR036179">
    <property type="entry name" value="Ig-like_dom_sf"/>
</dbReference>
<feature type="region of interest" description="Disordered" evidence="10">
    <location>
        <begin position="51"/>
        <end position="75"/>
    </location>
</feature>
<dbReference type="PROSITE" id="PS50835">
    <property type="entry name" value="IG_LIKE"/>
    <property type="match status" value="5"/>
</dbReference>
<dbReference type="InterPro" id="IPR007110">
    <property type="entry name" value="Ig-like_dom"/>
</dbReference>
<dbReference type="SUPFAM" id="SSF49265">
    <property type="entry name" value="Fibronectin type III"/>
    <property type="match status" value="2"/>
</dbReference>
<evidence type="ECO:0000256" key="10">
    <source>
        <dbReference type="SAM" id="MobiDB-lite"/>
    </source>
</evidence>
<feature type="domain" description="Ig-like" evidence="12">
    <location>
        <begin position="881"/>
        <end position="1040"/>
    </location>
</feature>
<feature type="domain" description="Ig-like" evidence="12">
    <location>
        <begin position="664"/>
        <end position="756"/>
    </location>
</feature>
<keyword evidence="5" id="KW-0130">Cell adhesion</keyword>
<keyword evidence="3" id="KW-0732">Signal</keyword>
<feature type="domain" description="Ig-like" evidence="12">
    <location>
        <begin position="567"/>
        <end position="657"/>
    </location>
</feature>
<keyword evidence="15" id="KW-1185">Reference proteome</keyword>
<dbReference type="InterPro" id="IPR056754">
    <property type="entry name" value="DSCAM/DSCAML_C"/>
</dbReference>
<dbReference type="InterPro" id="IPR003599">
    <property type="entry name" value="Ig_sub"/>
</dbReference>
<feature type="region of interest" description="Disordered" evidence="10">
    <location>
        <begin position="182"/>
        <end position="207"/>
    </location>
</feature>
<feature type="domain" description="Fibronectin type-III" evidence="13">
    <location>
        <begin position="1162"/>
        <end position="1286"/>
    </location>
</feature>
<evidence type="ECO:0000256" key="5">
    <source>
        <dbReference type="ARBA" id="ARBA00022889"/>
    </source>
</evidence>
<dbReference type="Pfam" id="PF13927">
    <property type="entry name" value="Ig_3"/>
    <property type="match status" value="3"/>
</dbReference>
<dbReference type="SMART" id="SM00409">
    <property type="entry name" value="IG"/>
    <property type="match status" value="7"/>
</dbReference>
<dbReference type="InterPro" id="IPR036116">
    <property type="entry name" value="FN3_sf"/>
</dbReference>
<feature type="non-terminal residue" evidence="14">
    <location>
        <position position="1"/>
    </location>
</feature>
<dbReference type="InterPro" id="IPR013783">
    <property type="entry name" value="Ig-like_fold"/>
</dbReference>
<keyword evidence="7 11" id="KW-0472">Membrane</keyword>
<dbReference type="SMART" id="SM00060">
    <property type="entry name" value="FN3"/>
    <property type="match status" value="4"/>
</dbReference>
<keyword evidence="2 11" id="KW-0812">Transmembrane</keyword>
<evidence type="ECO:0000256" key="6">
    <source>
        <dbReference type="ARBA" id="ARBA00022989"/>
    </source>
</evidence>
<sequence length="2828" mass="320703">KYTAYPSGELHVRDVDEHDSRRTYQCAVYHAQNQPKKSQQRFTDIHVHHHSNQFIQQQQQQHQQPNSQQQTSQQMPINLQRPLAESTFAQIILSGGEKDIFPPRIVHRLDELDADDGQLEPLLIPCAAHSQPLSSYKWYWIPFGVHFDWETEIATLLLSQQQQQKSSSTTSSINSFAMPIPVQQSNDQSSSKSSNTIGGQNVDPNSKEYRRQQLMLSRLRSMDSTLLIPGPITHSNAGHYIAIVANTVGYDRCITTVNVRSPLTLKIDSVPIQAVSTKKLFMVPTHNARQQHQFHQESKQQKIIRGVRGEIIRIRCTVHGFPLSDVYWLHNTQMILVNSGQNVRNGNEQKQEQNLQPAVNYHYHYGVVDLDSLSSSGYYPGSGNSRIKMNTAQYLQLYGTDINKDQTNSNNRRDISAIQHLDLVLDDRSKSGMYQCFARNRFETVQATIQIQVMDQPPSIVEHFNELTVQSGESFTLRCVSRGSPLAQIEWTLDRMPMPTSNRFRLGDFVMKDNYSHHGSSTFDSLLVSHLNVTGSRVEDGGVYRCTAKNLAGSTYYEARINVLGKGAVKVHTPNLTVLSGTDINLNCPFYGYPIKTISWFGKDGSQRKLPTNGRQHISPNGTLHISKINKKEDEGAYECEVEFSSNPGSTSQTKLHLNVITGPRIDNFTFAPNLEEGMRSVVVCAVISGDPPILIHWLKDGQPLTSSGDRKIEMVNEFTSSITFTALKRRHVGRYTCIASNMATSDRHHADLRVNVAPVWLFEPEDIIAISGQMLVIDCQAEGIPEPQVRWKVEGNDLLVNNNNAKKLPTKSISESSNSNSDSNSFHAVISNPHMQILENGSLIIKEVNRDDHRRYMCSAFNGVGSGISTIIKLSVHFPPQFVHGFWESKQAKLGEIVTLTCLVKLEYIDNVQALKFSNLSETNIDELLNIRWFKDTSSTPVMNSSHSKLSVTDSSYDRYHITQTFEVNQDGLTGSTLNLTKQADTFSINQSNQKQTNPNVRYYATKLTIRHADRSDTGVYLCTAQNLYGAIRKNFTVTVLEQPDRPEDIRADEVASQSIKLTWPLPFDGNSPINEYVISYRTIIGSISNTVTLAPYAAYLSSSMAATTTDPHKKFISFQLSDLTPATAYIIQIKAKNSIGSSPFSDSITVKTTEEPPNDVPTDITILPLNTRSLKISWRPPRKPQTSSSNHKSQNNVYIPPITGYYIGYRPHLDIMDNNHQNPLNEFVFKTIKSGIDLSSSDTHESFILNNLKRATRYDIKIQAFNLAGAGPSSSEYQGKTLEYDVPSAPRIRALKSNLSSIELMWSVQGEEPIHGFVISYKPATQTELKLSVANVAEKISSTVDDHINDWKTIKIELELLNDANLIDTNVFTHSESAPVISTFQRRTYVLGSLRCGTKYFIYVNAYNGAGQGDPSEVILARTEGNVPVPPESVQDFVKPNISNARINLNQWKRLGCPIEKFELDFRVFGNLATNRKLTLTPSTLMDQQSNLIEVESDTHTNLTAQLVIELTNLLPGSWYELLIQAFTEAGTVNREYIFSTQKSDGSTIAPLTLKAIEEFHDRTNGQQQGRQSSSSTRSQILTNSFRSSMFAQLHYIVPVSCTLVILFLVFVVVCAIQTNRQNFLMFSLVANTRQRHHKVASGSKLSSQYSTGDEGAGQLGNCLESNDGSIVGNIAETGEHIYGSNPVSMANGNASKMQCSASIDELLDGSGKSTSKYSLHNDSCHSLVIGDPGLNKCDHKQQKVPDVKQQHSQYPLYSLPVAYATSSVQFQNATNCNVSVGPNTTVSATTSNSAVRLIGSRKSQDDPLYGTLSHHQQHQTTFTAPKNQFTEMYCDGPQQQAPLPSSILATKFPFTLTESVEQHRHHHHQPLWPNTSVATDCINQSIPTTSKLPQTSTKSVHPYELPFVFKSTPSNGSLVVVTSGLYIENKDALIEIFQFDSFDLRLDSETTDRFRYAVYLDMRNEKVNDHLTNSAEHWLQTKQRIPDLYGLFLQNNLKMKDDQTFFPEIVINLMQLVERVEEYEITGKHFALVSLNKFQLYYFFIRVPNTNSSQIKWRAYAHDYEKNSGLLDEEFGLDGEKFVITGEVEINDKTYLYIYDNEYEYSFGVEILDVMPLKLSPETNDIQESICDSEQIYKKGLKKMKDRFIIFIITLLISILTASSIFYCNRNSPFFRRGLSQQMRRGMEVDVIRLSAISSPIPDVPSKYIYSQKLGHKSKYIDMKRKQEDDIALILEIKRLHNERLKQNHSTTLSSPILWHQSSHAVAQQIVFHTINFTIQSPCSEFIRILSFNFGNDSISSLSDDFLNFDYHSNQTIKHYHLMCQDLYDQLVVSQIRANCREVDEIRIQMPDMKGHTISKRSLAPKDIASISWMSVVTSLGYFTQELLSKFDVGARLNELELNYATRMQQLDWYQKLSTKIHDELSQQMVRLHNNVDKTLYRVSQQNIVHAALSTLYMSINSKLYQVDSYLRNFFESLKKKKISKDFEYLFQNLTLCNSSQKCPREYWNGHGCETLVSDETNGGNFVNMILKLSTVIVHPIKQILEVDPFVIKKSPNETSTCFYEYNGRQLFLYDSNTNCIRNVIIPKPQNPSAIILANKFEDPSIMKARCSNWSDFLDEFWRKSYCKNTKDLSAEESVQIKTDDYYSYIYCSGFNLTILDDEYGHRSFQCNNNIHRLNLNTSFMIGNISFLVGHGHHNVQSYLVPINEENIDSANETISEQYLREQRHYLMQKHNSSLVSQDQGLEKLKILLEHENNLILEIDDKRNKLLSFFHARFMPWFILFIFLIVWPLSLIICFYCSCCCSSCFECLCCCRSCRSKPNRR</sequence>
<accession>A0ABQ8J083</accession>
<dbReference type="InterPro" id="IPR013098">
    <property type="entry name" value="Ig_I-set"/>
</dbReference>
<feature type="domain" description="Fibronectin type-III" evidence="13">
    <location>
        <begin position="1047"/>
        <end position="1158"/>
    </location>
</feature>
<evidence type="ECO:0000256" key="1">
    <source>
        <dbReference type="ARBA" id="ARBA00004167"/>
    </source>
</evidence>
<keyword evidence="8" id="KW-1015">Disulfide bond</keyword>
<dbReference type="Pfam" id="PF25059">
    <property type="entry name" value="FN3_DSCAM-DSCAML_C"/>
    <property type="match status" value="1"/>
</dbReference>
<keyword evidence="4" id="KW-0677">Repeat</keyword>
<feature type="domain" description="Ig-like" evidence="12">
    <location>
        <begin position="458"/>
        <end position="562"/>
    </location>
</feature>
<evidence type="ECO:0000256" key="8">
    <source>
        <dbReference type="ARBA" id="ARBA00023157"/>
    </source>
</evidence>
<dbReference type="Pfam" id="PF07679">
    <property type="entry name" value="I-set"/>
    <property type="match status" value="2"/>
</dbReference>
<evidence type="ECO:0000256" key="2">
    <source>
        <dbReference type="ARBA" id="ARBA00022692"/>
    </source>
</evidence>
<evidence type="ECO:0000313" key="15">
    <source>
        <dbReference type="Proteomes" id="UP000887458"/>
    </source>
</evidence>
<reference evidence="14 15" key="1">
    <citation type="journal article" date="2018" name="J. Allergy Clin. Immunol.">
        <title>High-quality assembly of Dermatophagoides pteronyssinus genome and transcriptome reveals a wide range of novel allergens.</title>
        <authorList>
            <person name="Liu X.Y."/>
            <person name="Yang K.Y."/>
            <person name="Wang M.Q."/>
            <person name="Kwok J.S."/>
            <person name="Zeng X."/>
            <person name="Yang Z."/>
            <person name="Xiao X.J."/>
            <person name="Lau C.P."/>
            <person name="Li Y."/>
            <person name="Huang Z.M."/>
            <person name="Ba J.G."/>
            <person name="Yim A.K."/>
            <person name="Ouyang C.Y."/>
            <person name="Ngai S.M."/>
            <person name="Chan T.F."/>
            <person name="Leung E.L."/>
            <person name="Liu L."/>
            <person name="Liu Z.G."/>
            <person name="Tsui S.K."/>
        </authorList>
    </citation>
    <scope>NUCLEOTIDE SEQUENCE [LARGE SCALE GENOMIC DNA]</scope>
    <source>
        <strain evidence="14">Derp</strain>
    </source>
</reference>
<dbReference type="Proteomes" id="UP000887458">
    <property type="component" value="Unassembled WGS sequence"/>
</dbReference>
<dbReference type="SMART" id="SM00408">
    <property type="entry name" value="IGc2"/>
    <property type="match status" value="6"/>
</dbReference>
<evidence type="ECO:0000259" key="12">
    <source>
        <dbReference type="PROSITE" id="PS50835"/>
    </source>
</evidence>
<feature type="transmembrane region" description="Helical" evidence="11">
    <location>
        <begin position="2781"/>
        <end position="2803"/>
    </location>
</feature>
<reference evidence="14 15" key="2">
    <citation type="journal article" date="2022" name="Mol. Biol. Evol.">
        <title>Comparative Genomics Reveals Insights into the Divergent Evolution of Astigmatic Mites and Household Pest Adaptations.</title>
        <authorList>
            <person name="Xiong Q."/>
            <person name="Wan A.T."/>
            <person name="Liu X."/>
            <person name="Fung C.S."/>
            <person name="Xiao X."/>
            <person name="Malainual N."/>
            <person name="Hou J."/>
            <person name="Wang L."/>
            <person name="Wang M."/>
            <person name="Yang K.Y."/>
            <person name="Cui Y."/>
            <person name="Leung E.L."/>
            <person name="Nong W."/>
            <person name="Shin S.K."/>
            <person name="Au S.W."/>
            <person name="Jeong K.Y."/>
            <person name="Chew F.T."/>
            <person name="Hui J.H."/>
            <person name="Leung T.F."/>
            <person name="Tungtrongchitr A."/>
            <person name="Zhong N."/>
            <person name="Liu Z."/>
            <person name="Tsui S.K."/>
        </authorList>
    </citation>
    <scope>NUCLEOTIDE SEQUENCE [LARGE SCALE GENOMIC DNA]</scope>
    <source>
        <strain evidence="14">Derp</strain>
    </source>
</reference>
<evidence type="ECO:0000313" key="14">
    <source>
        <dbReference type="EMBL" id="KAH9415953.1"/>
    </source>
</evidence>
<name>A0ABQ8J083_DERPT</name>
<dbReference type="Gene3D" id="2.60.40.10">
    <property type="entry name" value="Immunoglobulins"/>
    <property type="match status" value="10"/>
</dbReference>
<dbReference type="CDD" id="cd00063">
    <property type="entry name" value="FN3"/>
    <property type="match status" value="3"/>
</dbReference>
<feature type="transmembrane region" description="Helical" evidence="11">
    <location>
        <begin position="1598"/>
        <end position="1619"/>
    </location>
</feature>
<organism evidence="14 15">
    <name type="scientific">Dermatophagoides pteronyssinus</name>
    <name type="common">European house dust mite</name>
    <dbReference type="NCBI Taxonomy" id="6956"/>
    <lineage>
        <taxon>Eukaryota</taxon>
        <taxon>Metazoa</taxon>
        <taxon>Ecdysozoa</taxon>
        <taxon>Arthropoda</taxon>
        <taxon>Chelicerata</taxon>
        <taxon>Arachnida</taxon>
        <taxon>Acari</taxon>
        <taxon>Acariformes</taxon>
        <taxon>Sarcoptiformes</taxon>
        <taxon>Astigmata</taxon>
        <taxon>Psoroptidia</taxon>
        <taxon>Analgoidea</taxon>
        <taxon>Pyroglyphidae</taxon>
        <taxon>Dermatophagoidinae</taxon>
        <taxon>Dermatophagoides</taxon>
    </lineage>
</organism>
<comment type="subcellular location">
    <subcellularLocation>
        <location evidence="1">Membrane</location>
        <topology evidence="1">Single-pass membrane protein</topology>
    </subcellularLocation>
</comment>
<feature type="domain" description="Ig-like" evidence="12">
    <location>
        <begin position="759"/>
        <end position="876"/>
    </location>
</feature>
<keyword evidence="6 11" id="KW-1133">Transmembrane helix</keyword>
<feature type="compositionally biased region" description="Low complexity" evidence="10">
    <location>
        <begin position="183"/>
        <end position="195"/>
    </location>
</feature>
<proteinExistence type="predicted"/>
<evidence type="ECO:0000256" key="3">
    <source>
        <dbReference type="ARBA" id="ARBA00022729"/>
    </source>
</evidence>
<evidence type="ECO:0000256" key="11">
    <source>
        <dbReference type="SAM" id="Phobius"/>
    </source>
</evidence>
<dbReference type="PANTHER" id="PTHR44170">
    <property type="entry name" value="PROTEIN SIDEKICK"/>
    <property type="match status" value="1"/>
</dbReference>
<keyword evidence="9" id="KW-0393">Immunoglobulin domain</keyword>
<dbReference type="SUPFAM" id="SSF48726">
    <property type="entry name" value="Immunoglobulin"/>
    <property type="match status" value="6"/>
</dbReference>
<feature type="compositionally biased region" description="Low complexity" evidence="10">
    <location>
        <begin position="52"/>
        <end position="74"/>
    </location>
</feature>
<dbReference type="PROSITE" id="PS50853">
    <property type="entry name" value="FN3"/>
    <property type="match status" value="2"/>
</dbReference>
<evidence type="ECO:0000256" key="7">
    <source>
        <dbReference type="ARBA" id="ARBA00023136"/>
    </source>
</evidence>
<comment type="caution">
    <text evidence="14">The sequence shown here is derived from an EMBL/GenBank/DDBJ whole genome shotgun (WGS) entry which is preliminary data.</text>
</comment>
<evidence type="ECO:0000256" key="9">
    <source>
        <dbReference type="ARBA" id="ARBA00023319"/>
    </source>
</evidence>
<evidence type="ECO:0008006" key="16">
    <source>
        <dbReference type="Google" id="ProtNLM"/>
    </source>
</evidence>
<dbReference type="InterPro" id="IPR003598">
    <property type="entry name" value="Ig_sub2"/>
</dbReference>
<dbReference type="PANTHER" id="PTHR44170:SF6">
    <property type="entry name" value="CONTACTIN"/>
    <property type="match status" value="1"/>
</dbReference>
<evidence type="ECO:0000259" key="13">
    <source>
        <dbReference type="PROSITE" id="PS50853"/>
    </source>
</evidence>
<dbReference type="Pfam" id="PF00041">
    <property type="entry name" value="fn3"/>
    <property type="match status" value="3"/>
</dbReference>
<feature type="transmembrane region" description="Helical" evidence="11">
    <location>
        <begin position="2151"/>
        <end position="2170"/>
    </location>
</feature>
<dbReference type="InterPro" id="IPR003961">
    <property type="entry name" value="FN3_dom"/>
</dbReference>
<protein>
    <recommendedName>
        <fullName evidence="16">Down syndrome cell adhesion molecule-like protein Dscam2</fullName>
    </recommendedName>
</protein>
<dbReference type="EMBL" id="NJHN03000095">
    <property type="protein sequence ID" value="KAH9415953.1"/>
    <property type="molecule type" value="Genomic_DNA"/>
</dbReference>
<gene>
    <name evidence="14" type="ORF">DERP_000447</name>
</gene>